<feature type="transmembrane region" description="Helical" evidence="1">
    <location>
        <begin position="289"/>
        <end position="308"/>
    </location>
</feature>
<feature type="transmembrane region" description="Helical" evidence="1">
    <location>
        <begin position="187"/>
        <end position="206"/>
    </location>
</feature>
<dbReference type="Proteomes" id="UP000515240">
    <property type="component" value="Chromosome"/>
</dbReference>
<keyword evidence="3" id="KW-0808">Transferase</keyword>
<dbReference type="InterPro" id="IPR050879">
    <property type="entry name" value="Acyltransferase_3"/>
</dbReference>
<proteinExistence type="predicted"/>
<feature type="domain" description="Acyltransferase 3" evidence="2">
    <location>
        <begin position="4"/>
        <end position="332"/>
    </location>
</feature>
<keyword evidence="4" id="KW-1185">Reference proteome</keyword>
<keyword evidence="3" id="KW-0012">Acyltransferase</keyword>
<feature type="transmembrane region" description="Helical" evidence="1">
    <location>
        <begin position="248"/>
        <end position="268"/>
    </location>
</feature>
<feature type="transmembrane region" description="Helical" evidence="1">
    <location>
        <begin position="218"/>
        <end position="236"/>
    </location>
</feature>
<feature type="transmembrane region" description="Helical" evidence="1">
    <location>
        <begin position="7"/>
        <end position="27"/>
    </location>
</feature>
<dbReference type="KEGG" id="cpis:HS961_06665"/>
<keyword evidence="1" id="KW-1133">Transmembrane helix</keyword>
<feature type="transmembrane region" description="Helical" evidence="1">
    <location>
        <begin position="157"/>
        <end position="175"/>
    </location>
</feature>
<dbReference type="GO" id="GO:0000271">
    <property type="term" value="P:polysaccharide biosynthetic process"/>
    <property type="evidence" value="ECO:0007669"/>
    <property type="project" value="TreeGrafter"/>
</dbReference>
<keyword evidence="1" id="KW-0812">Transmembrane</keyword>
<organism evidence="3 4">
    <name type="scientific">Comamonas piscis</name>
    <dbReference type="NCBI Taxonomy" id="1562974"/>
    <lineage>
        <taxon>Bacteria</taxon>
        <taxon>Pseudomonadati</taxon>
        <taxon>Pseudomonadota</taxon>
        <taxon>Betaproteobacteria</taxon>
        <taxon>Burkholderiales</taxon>
        <taxon>Comamonadaceae</taxon>
        <taxon>Comamonas</taxon>
    </lineage>
</organism>
<gene>
    <name evidence="3" type="ORF">HS961_06665</name>
</gene>
<evidence type="ECO:0000313" key="4">
    <source>
        <dbReference type="Proteomes" id="UP000515240"/>
    </source>
</evidence>
<accession>A0A7G5EEX1</accession>
<dbReference type="EMBL" id="CP058554">
    <property type="protein sequence ID" value="QMV72546.1"/>
    <property type="molecule type" value="Genomic_DNA"/>
</dbReference>
<evidence type="ECO:0000313" key="3">
    <source>
        <dbReference type="EMBL" id="QMV72546.1"/>
    </source>
</evidence>
<feature type="transmembrane region" description="Helical" evidence="1">
    <location>
        <begin position="119"/>
        <end position="145"/>
    </location>
</feature>
<feature type="transmembrane region" description="Helical" evidence="1">
    <location>
        <begin position="78"/>
        <end position="99"/>
    </location>
</feature>
<evidence type="ECO:0000259" key="2">
    <source>
        <dbReference type="Pfam" id="PF01757"/>
    </source>
</evidence>
<reference evidence="3 4" key="1">
    <citation type="journal article" date="2020" name="G3 (Bethesda)">
        <title>CeMbio - The Caenorhabditis elegans Microbiome Resource.</title>
        <authorList>
            <person name="Dirksen P."/>
            <person name="Assie A."/>
            <person name="Zimmermann J."/>
            <person name="Zhang F."/>
            <person name="Tietje A.M."/>
            <person name="Marsh S.A."/>
            <person name="Felix M.A."/>
            <person name="Shapira M."/>
            <person name="Kaleta C."/>
            <person name="Schulenburg H."/>
            <person name="Samuel B."/>
        </authorList>
    </citation>
    <scope>NUCLEOTIDE SEQUENCE [LARGE SCALE GENOMIC DNA]</scope>
    <source>
        <strain evidence="3 4">BIGb0172</strain>
    </source>
</reference>
<dbReference type="InterPro" id="IPR002656">
    <property type="entry name" value="Acyl_transf_3_dom"/>
</dbReference>
<dbReference type="Pfam" id="PF01757">
    <property type="entry name" value="Acyl_transf_3"/>
    <property type="match status" value="1"/>
</dbReference>
<dbReference type="AlphaFoldDB" id="A0A7G5EEX1"/>
<name>A0A7G5EEX1_9BURK</name>
<dbReference type="PANTHER" id="PTHR23028">
    <property type="entry name" value="ACETYLTRANSFERASE"/>
    <property type="match status" value="1"/>
</dbReference>
<evidence type="ECO:0000256" key="1">
    <source>
        <dbReference type="SAM" id="Phobius"/>
    </source>
</evidence>
<dbReference type="GO" id="GO:0016020">
    <property type="term" value="C:membrane"/>
    <property type="evidence" value="ECO:0007669"/>
    <property type="project" value="TreeGrafter"/>
</dbReference>
<keyword evidence="1" id="KW-0472">Membrane</keyword>
<feature type="transmembrane region" description="Helical" evidence="1">
    <location>
        <begin position="314"/>
        <end position="337"/>
    </location>
</feature>
<feature type="transmembrane region" description="Helical" evidence="1">
    <location>
        <begin position="33"/>
        <end position="57"/>
    </location>
</feature>
<dbReference type="RefSeq" id="WP_182326964.1">
    <property type="nucleotide sequence ID" value="NZ_CP058554.1"/>
</dbReference>
<dbReference type="GO" id="GO:0016747">
    <property type="term" value="F:acyltransferase activity, transferring groups other than amino-acyl groups"/>
    <property type="evidence" value="ECO:0007669"/>
    <property type="project" value="InterPro"/>
</dbReference>
<dbReference type="PANTHER" id="PTHR23028:SF53">
    <property type="entry name" value="ACYL_TRANSF_3 DOMAIN-CONTAINING PROTEIN"/>
    <property type="match status" value="1"/>
</dbReference>
<protein>
    <submittedName>
        <fullName evidence="3">Acyltransferase</fullName>
    </submittedName>
</protein>
<sequence>MIQQIQLLRLMAALWVVVFHGALLGMFSEVSPWLASVIQFAYAGVDVFFVISGIIMAHSTKNIGYGPRTAATFLLARLSRIYTGWWPAMLLYVIYLKVTHQLGPHIQLQASFFLYFSDLAGLVSIAIWSLMFELYFYLLLSLGLLLPKWNRERALKILFAALVVLNLYLLGGRSAADGGREQNWIQLFYIAPLVAEFFMGYFLYQYLQKQSAASWKPWGLLAATWIALIVYSMPHFEDYPYGLANFHYWPERAVLIGGAALAIVGMALKLPSPKSRFLRMLAQWGDYSYAIYLLHILAFSLMLTLLPWNSLNGQLHLVIALGVILALLPVSAAYYHWVERPAYRFCRQRINRWLNPLVPDGSGLLPIYKNQQPR</sequence>